<organism evidence="2 3">
    <name type="scientific">Maliponia aquimaris</name>
    <dbReference type="NCBI Taxonomy" id="1673631"/>
    <lineage>
        <taxon>Bacteria</taxon>
        <taxon>Pseudomonadati</taxon>
        <taxon>Pseudomonadota</taxon>
        <taxon>Alphaproteobacteria</taxon>
        <taxon>Rhodobacterales</taxon>
        <taxon>Paracoccaceae</taxon>
        <taxon>Maliponia</taxon>
    </lineage>
</organism>
<feature type="transmembrane region" description="Helical" evidence="1">
    <location>
        <begin position="242"/>
        <end position="260"/>
    </location>
</feature>
<evidence type="ECO:0000313" key="2">
    <source>
        <dbReference type="EMBL" id="SMX49251.1"/>
    </source>
</evidence>
<keyword evidence="1" id="KW-0812">Transmembrane</keyword>
<keyword evidence="1" id="KW-1133">Transmembrane helix</keyword>
<reference evidence="2 3" key="1">
    <citation type="submission" date="2017-05" db="EMBL/GenBank/DDBJ databases">
        <authorList>
            <person name="Song R."/>
            <person name="Chenine A.L."/>
            <person name="Ruprecht R.M."/>
        </authorList>
    </citation>
    <scope>NUCLEOTIDE SEQUENCE [LARGE SCALE GENOMIC DNA]</scope>
    <source>
        <strain evidence="2 3">CECT 8898</strain>
    </source>
</reference>
<proteinExistence type="predicted"/>
<keyword evidence="1" id="KW-0472">Membrane</keyword>
<dbReference type="AlphaFoldDB" id="A0A238L367"/>
<protein>
    <submittedName>
        <fullName evidence="2">Uncharacterized protein</fullName>
    </submittedName>
</protein>
<accession>A0A238L367</accession>
<sequence>MSKSSDIIGPDDSRHSVDLEGLPKGALKAIISKLNERSQKVGKNFRGIYSIKVSDLRELVEKVVEEFHSCVILSQTASVTIHFSNNQRYDFRNWREFEEFDSSQKFWTHSVSIEIILDVIRVEQELPERYEVEISVFNIMKEIAISFGPIRISSGEIDVSPTVSMQANVKYINYVLGKNIMSTIEDWEGALEKEESSFRKTVSRLSNRFPHIGKTVGSVAGLVFAFRLGDSFSAFFPAFSEAGTYLFFYGVSFVIFSALGNELGRRVSRSLESHKSPLNFVFTRGDSIRNESVRRKNRITVRKALIYVSLIALELIVAGVSYELWGAARALFN</sequence>
<dbReference type="EMBL" id="FXYF01000015">
    <property type="protein sequence ID" value="SMX49251.1"/>
    <property type="molecule type" value="Genomic_DNA"/>
</dbReference>
<evidence type="ECO:0000313" key="3">
    <source>
        <dbReference type="Proteomes" id="UP000207598"/>
    </source>
</evidence>
<feature type="transmembrane region" description="Helical" evidence="1">
    <location>
        <begin position="304"/>
        <end position="325"/>
    </location>
</feature>
<dbReference type="Proteomes" id="UP000207598">
    <property type="component" value="Unassembled WGS sequence"/>
</dbReference>
<name>A0A238L367_9RHOB</name>
<gene>
    <name evidence="2" type="ORF">MAA8898_04237</name>
</gene>
<evidence type="ECO:0000256" key="1">
    <source>
        <dbReference type="SAM" id="Phobius"/>
    </source>
</evidence>
<keyword evidence="3" id="KW-1185">Reference proteome</keyword>